<dbReference type="InterPro" id="IPR036397">
    <property type="entry name" value="RNaseH_sf"/>
</dbReference>
<dbReference type="GO" id="GO:0005737">
    <property type="term" value="C:cytoplasm"/>
    <property type="evidence" value="ECO:0007669"/>
    <property type="project" value="UniProtKB-ARBA"/>
</dbReference>
<keyword evidence="2" id="KW-0645">Protease</keyword>
<dbReference type="InterPro" id="IPR000477">
    <property type="entry name" value="RT_dom"/>
</dbReference>
<keyword evidence="7" id="KW-0378">Hydrolase</keyword>
<evidence type="ECO:0000313" key="16">
    <source>
        <dbReference type="EMBL" id="EFP02476.1"/>
    </source>
</evidence>
<dbReference type="GO" id="GO:0008270">
    <property type="term" value="F:zinc ion binding"/>
    <property type="evidence" value="ECO:0007669"/>
    <property type="project" value="UniProtKB-KW"/>
</dbReference>
<keyword evidence="7" id="KW-0255">Endonuclease</keyword>
<protein>
    <recommendedName>
        <fullName evidence="1">RNA-directed DNA polymerase</fullName>
        <ecNumber evidence="1">2.7.7.49</ecNumber>
    </recommendedName>
</protein>
<dbReference type="InterPro" id="IPR041577">
    <property type="entry name" value="RT_RNaseH_2"/>
</dbReference>
<feature type="domain" description="Reverse transcriptase" evidence="14">
    <location>
        <begin position="489"/>
        <end position="717"/>
    </location>
</feature>
<feature type="domain" description="Integrase catalytic" evidence="15">
    <location>
        <begin position="1096"/>
        <end position="1255"/>
    </location>
</feature>
<dbReference type="PROSITE" id="PS50878">
    <property type="entry name" value="RT_POL"/>
    <property type="match status" value="1"/>
</dbReference>
<dbReference type="PANTHER" id="PTHR37984:SF5">
    <property type="entry name" value="PROTEIN NYNRIN-LIKE"/>
    <property type="match status" value="1"/>
</dbReference>
<keyword evidence="9" id="KW-0238">DNA-binding</keyword>
<dbReference type="Pfam" id="PF17919">
    <property type="entry name" value="RT_RNaseH_2"/>
    <property type="match status" value="1"/>
</dbReference>
<dbReference type="SUPFAM" id="SSF57756">
    <property type="entry name" value="Retrovirus zinc finger-like domains"/>
    <property type="match status" value="1"/>
</dbReference>
<dbReference type="PANTHER" id="PTHR37984">
    <property type="entry name" value="PROTEIN CBG26694"/>
    <property type="match status" value="1"/>
</dbReference>
<dbReference type="GO" id="GO:0042575">
    <property type="term" value="C:DNA polymerase complex"/>
    <property type="evidence" value="ECO:0007669"/>
    <property type="project" value="UniProtKB-ARBA"/>
</dbReference>
<dbReference type="GO" id="GO:0015074">
    <property type="term" value="P:DNA integration"/>
    <property type="evidence" value="ECO:0007669"/>
    <property type="project" value="InterPro"/>
</dbReference>
<name>E3NKK3_CAERE</name>
<keyword evidence="10" id="KW-0511">Multifunctional enzyme</keyword>
<keyword evidence="5" id="KW-0540">Nuclease</keyword>
<feature type="non-terminal residue" evidence="16">
    <location>
        <position position="1259"/>
    </location>
</feature>
<dbReference type="Gene3D" id="3.10.10.10">
    <property type="entry name" value="HIV Type 1 Reverse Transcriptase, subunit A, domain 1"/>
    <property type="match status" value="1"/>
</dbReference>
<keyword evidence="3" id="KW-0808">Transferase</keyword>
<evidence type="ECO:0000256" key="6">
    <source>
        <dbReference type="ARBA" id="ARBA00022750"/>
    </source>
</evidence>
<dbReference type="Pfam" id="PF00078">
    <property type="entry name" value="RVT_1"/>
    <property type="match status" value="1"/>
</dbReference>
<keyword evidence="8" id="KW-0695">RNA-directed DNA polymerase</keyword>
<dbReference type="Pfam" id="PF13650">
    <property type="entry name" value="Asp_protease_2"/>
    <property type="match status" value="1"/>
</dbReference>
<dbReference type="HOGENOM" id="CLU_000384_9_9_1"/>
<dbReference type="InterPro" id="IPR043502">
    <property type="entry name" value="DNA/RNA_pol_sf"/>
</dbReference>
<dbReference type="InterPro" id="IPR001878">
    <property type="entry name" value="Znf_CCHC"/>
</dbReference>
<evidence type="ECO:0000256" key="1">
    <source>
        <dbReference type="ARBA" id="ARBA00012493"/>
    </source>
</evidence>
<dbReference type="SUPFAM" id="SSF53098">
    <property type="entry name" value="Ribonuclease H-like"/>
    <property type="match status" value="1"/>
</dbReference>
<dbReference type="FunFam" id="3.30.70.270:FF:000020">
    <property type="entry name" value="Transposon Tf2-6 polyprotein-like Protein"/>
    <property type="match status" value="1"/>
</dbReference>
<keyword evidence="11" id="KW-0862">Zinc</keyword>
<dbReference type="SUPFAM" id="SSF50630">
    <property type="entry name" value="Acid proteases"/>
    <property type="match status" value="1"/>
</dbReference>
<evidence type="ECO:0000256" key="10">
    <source>
        <dbReference type="ARBA" id="ARBA00023268"/>
    </source>
</evidence>
<evidence type="ECO:0000313" key="17">
    <source>
        <dbReference type="Proteomes" id="UP000008281"/>
    </source>
</evidence>
<evidence type="ECO:0000256" key="5">
    <source>
        <dbReference type="ARBA" id="ARBA00022722"/>
    </source>
</evidence>
<proteinExistence type="predicted"/>
<dbReference type="InterPro" id="IPR041588">
    <property type="entry name" value="Integrase_H2C2"/>
</dbReference>
<dbReference type="SMART" id="SM00343">
    <property type="entry name" value="ZnF_C2HC"/>
    <property type="match status" value="1"/>
</dbReference>
<keyword evidence="4" id="KW-0548">Nucleotidyltransferase</keyword>
<dbReference type="Gene3D" id="3.30.420.10">
    <property type="entry name" value="Ribonuclease H-like superfamily/Ribonuclease H"/>
    <property type="match status" value="1"/>
</dbReference>
<dbReference type="Proteomes" id="UP000008281">
    <property type="component" value="Unassembled WGS sequence"/>
</dbReference>
<dbReference type="InterPro" id="IPR055510">
    <property type="entry name" value="DUF7083"/>
</dbReference>
<dbReference type="InterPro" id="IPR036875">
    <property type="entry name" value="Znf_CCHC_sf"/>
</dbReference>
<feature type="compositionally biased region" description="Basic and acidic residues" evidence="12">
    <location>
        <begin position="291"/>
        <end position="301"/>
    </location>
</feature>
<dbReference type="OMA" id="HRITCAN"/>
<evidence type="ECO:0000256" key="11">
    <source>
        <dbReference type="PROSITE-ProRule" id="PRU00047"/>
    </source>
</evidence>
<dbReference type="Gene3D" id="3.30.70.270">
    <property type="match status" value="2"/>
</dbReference>
<dbReference type="CDD" id="cd01647">
    <property type="entry name" value="RT_LTR"/>
    <property type="match status" value="1"/>
</dbReference>
<dbReference type="InterPro" id="IPR012337">
    <property type="entry name" value="RNaseH-like_sf"/>
</dbReference>
<dbReference type="SUPFAM" id="SSF56672">
    <property type="entry name" value="DNA/RNA polymerases"/>
    <property type="match status" value="1"/>
</dbReference>
<dbReference type="GO" id="GO:0004190">
    <property type="term" value="F:aspartic-type endopeptidase activity"/>
    <property type="evidence" value="ECO:0007669"/>
    <property type="project" value="UniProtKB-KW"/>
</dbReference>
<feature type="region of interest" description="Disordered" evidence="12">
    <location>
        <begin position="267"/>
        <end position="301"/>
    </location>
</feature>
<feature type="domain" description="CCHC-type" evidence="13">
    <location>
        <begin position="310"/>
        <end position="325"/>
    </location>
</feature>
<reference evidence="16" key="1">
    <citation type="submission" date="2007-07" db="EMBL/GenBank/DDBJ databases">
        <title>PCAP assembly of the Caenorhabditis remanei genome.</title>
        <authorList>
            <consortium name="The Caenorhabditis remanei Sequencing Consortium"/>
            <person name="Wilson R.K."/>
        </authorList>
    </citation>
    <scope>NUCLEOTIDE SEQUENCE [LARGE SCALE GENOMIC DNA]</scope>
    <source>
        <strain evidence="16">PB4641</strain>
    </source>
</reference>
<dbReference type="Gene3D" id="2.40.70.10">
    <property type="entry name" value="Acid Proteases"/>
    <property type="match status" value="1"/>
</dbReference>
<dbReference type="EC" id="2.7.7.49" evidence="1"/>
<dbReference type="GO" id="GO:0006508">
    <property type="term" value="P:proteolysis"/>
    <property type="evidence" value="ECO:0007669"/>
    <property type="project" value="UniProtKB-KW"/>
</dbReference>
<evidence type="ECO:0000256" key="2">
    <source>
        <dbReference type="ARBA" id="ARBA00022670"/>
    </source>
</evidence>
<feature type="compositionally biased region" description="Polar residues" evidence="12">
    <location>
        <begin position="267"/>
        <end position="276"/>
    </location>
</feature>
<keyword evidence="11" id="KW-0863">Zinc-finger</keyword>
<dbReference type="FunFam" id="3.10.20.370:FF:000001">
    <property type="entry name" value="Retrovirus-related Pol polyprotein from transposon 17.6-like protein"/>
    <property type="match status" value="1"/>
</dbReference>
<dbReference type="InterPro" id="IPR021109">
    <property type="entry name" value="Peptidase_aspartic_dom_sf"/>
</dbReference>
<evidence type="ECO:0000256" key="3">
    <source>
        <dbReference type="ARBA" id="ARBA00022679"/>
    </source>
</evidence>
<dbReference type="InterPro" id="IPR050951">
    <property type="entry name" value="Retrovirus_Pol_polyprotein"/>
</dbReference>
<evidence type="ECO:0000256" key="9">
    <source>
        <dbReference type="ARBA" id="ARBA00023125"/>
    </source>
</evidence>
<dbReference type="Pfam" id="PF23309">
    <property type="entry name" value="DUF7083"/>
    <property type="match status" value="1"/>
</dbReference>
<dbReference type="STRING" id="31234.E3NKK3"/>
<dbReference type="eggNOG" id="KOG0017">
    <property type="taxonomic scope" value="Eukaryota"/>
</dbReference>
<evidence type="ECO:0000259" key="14">
    <source>
        <dbReference type="PROSITE" id="PS50878"/>
    </source>
</evidence>
<evidence type="ECO:0000256" key="4">
    <source>
        <dbReference type="ARBA" id="ARBA00022695"/>
    </source>
</evidence>
<keyword evidence="11" id="KW-0479">Metal-binding</keyword>
<feature type="region of interest" description="Disordered" evidence="12">
    <location>
        <begin position="323"/>
        <end position="345"/>
    </location>
</feature>
<dbReference type="PROSITE" id="PS50158">
    <property type="entry name" value="ZF_CCHC"/>
    <property type="match status" value="1"/>
</dbReference>
<evidence type="ECO:0000256" key="7">
    <source>
        <dbReference type="ARBA" id="ARBA00022759"/>
    </source>
</evidence>
<dbReference type="OrthoDB" id="5829234at2759"/>
<dbReference type="GO" id="GO:0003677">
    <property type="term" value="F:DNA binding"/>
    <property type="evidence" value="ECO:0007669"/>
    <property type="project" value="UniProtKB-KW"/>
</dbReference>
<evidence type="ECO:0000256" key="8">
    <source>
        <dbReference type="ARBA" id="ARBA00022918"/>
    </source>
</evidence>
<accession>E3NKK3</accession>
<dbReference type="Pfam" id="PF17921">
    <property type="entry name" value="Integrase_H2C2"/>
    <property type="match status" value="1"/>
</dbReference>
<dbReference type="Gene3D" id="1.10.340.70">
    <property type="match status" value="1"/>
</dbReference>
<evidence type="ECO:0000259" key="15">
    <source>
        <dbReference type="PROSITE" id="PS50994"/>
    </source>
</evidence>
<dbReference type="CDD" id="cd09274">
    <property type="entry name" value="RNase_HI_RT_Ty3"/>
    <property type="match status" value="1"/>
</dbReference>
<dbReference type="FunFam" id="1.10.340.70:FF:000003">
    <property type="entry name" value="Protein CBG25708"/>
    <property type="match status" value="1"/>
</dbReference>
<dbReference type="PROSITE" id="PS50994">
    <property type="entry name" value="INTEGRASE"/>
    <property type="match status" value="1"/>
</dbReference>
<dbReference type="GO" id="GO:0004519">
    <property type="term" value="F:endonuclease activity"/>
    <property type="evidence" value="ECO:0007669"/>
    <property type="project" value="UniProtKB-KW"/>
</dbReference>
<dbReference type="InterPro" id="IPR043128">
    <property type="entry name" value="Rev_trsase/Diguanyl_cyclase"/>
</dbReference>
<keyword evidence="17" id="KW-1185">Reference proteome</keyword>
<dbReference type="InParanoid" id="E3NKK3"/>
<evidence type="ECO:0000259" key="13">
    <source>
        <dbReference type="PROSITE" id="PS50158"/>
    </source>
</evidence>
<dbReference type="GO" id="GO:0003964">
    <property type="term" value="F:RNA-directed DNA polymerase activity"/>
    <property type="evidence" value="ECO:0007669"/>
    <property type="project" value="UniProtKB-KW"/>
</dbReference>
<dbReference type="AlphaFoldDB" id="E3NKK3"/>
<dbReference type="Pfam" id="PF00665">
    <property type="entry name" value="rve"/>
    <property type="match status" value="1"/>
</dbReference>
<dbReference type="InterPro" id="IPR001584">
    <property type="entry name" value="Integrase_cat-core"/>
</dbReference>
<evidence type="ECO:0000256" key="12">
    <source>
        <dbReference type="SAM" id="MobiDB-lite"/>
    </source>
</evidence>
<dbReference type="EMBL" id="DS268811">
    <property type="protein sequence ID" value="EFP02476.1"/>
    <property type="molecule type" value="Genomic_DNA"/>
</dbReference>
<gene>
    <name evidence="16" type="ORF">CRE_27916</name>
</gene>
<organism evidence="17">
    <name type="scientific">Caenorhabditis remanei</name>
    <name type="common">Caenorhabditis vulgaris</name>
    <dbReference type="NCBI Taxonomy" id="31234"/>
    <lineage>
        <taxon>Eukaryota</taxon>
        <taxon>Metazoa</taxon>
        <taxon>Ecdysozoa</taxon>
        <taxon>Nematoda</taxon>
        <taxon>Chromadorea</taxon>
        <taxon>Rhabditida</taxon>
        <taxon>Rhabditina</taxon>
        <taxon>Rhabditomorpha</taxon>
        <taxon>Rhabditoidea</taxon>
        <taxon>Rhabditidae</taxon>
        <taxon>Peloderinae</taxon>
        <taxon>Caenorhabditis</taxon>
    </lineage>
</organism>
<keyword evidence="6" id="KW-0064">Aspartyl protease</keyword>
<dbReference type="GO" id="GO:0019899">
    <property type="term" value="F:enzyme binding"/>
    <property type="evidence" value="ECO:0007669"/>
    <property type="project" value="UniProtKB-ARBA"/>
</dbReference>
<sequence>MGEEKLAFAKELTETLRMFREQMVASAEIQQQQMADNRRLHEEIAARAAAGSETETLENMTVQTPRARNNARLMGDLARRLPRFVFTLDEPDSFKKWFSRHELVIVEDGKDLSSREQVRLLLGALDESAFHRYVDSQREAADVYDIPFKDTVEALGRVFGSHRSLMMKRQECLQITRASGMFHDPLEYSNRISEAVLDSKLATMSTDDWSVFLFLRGLDGPGDAAAKAFLMQWAEQCERKKEKVTLALIHDEWLRFLQLKQQTKTVAASSPKQPLSVNKVEKKPVRNTSNHKTETKGHGSESQSKKEFTCFKCGEQGHCAPQCPQNSGKKKTGKRWEKKGAKKTQSVRVDNLDGNQSKSVKPSMWVNVGSQMLKFQLDTGSEITLISEKSWKAIGAPELEEVPHRIACANGTEMIVKGRVLVSFELKGVQYSEYAYVRQEFTNLIGMSWLAHSPEVREALDVVVSTVTTAVAEKDSNQLRMSLQTEFPKVFEDTLGLCTKEKAQVRTLPNVKPTFKKSRPVPYGSEKPVEAELKRLENMGVIERISHSDWASPTVVVRKKDSGKVRICADFKSSGLNTALQDEYHPLPTSEDIFGKLKGKIFSQIDLKDAYLQIELDPEAQKLAVINTHLGLFKYKRMPFGLKPAPAIFQKVVDKLTNGLPGVASYLDDIIVSAETMHEHEHILKLLFARFEEYGLKVSLEKCAFAKSEIKFLGFIVNGNGRKPDPQKTEVIRGMESPKNQKQLASFLGAICFYSRFVPKLSDLRGPLDRLMKQDVDWKWTNIEQNAFDRLKNSVADATMLSHFKEDWKIVIAADASQYGIGGVLSHINPEGQEVPIAHFARSLTETEKRYSQIEKEGLALVYTVKKCHKFVFGRKFSLQTDHKPLLAIFGDNKDLPVHSQNRLVRWAITLLSYNFDISYVSTAKFAKADWLSRMIQNYPRDENDVVIAEIRNEDDFEDEFPKAELYPVTAEDIRAASETDPEVSTVMKLVRHDSWKPKPHSDVEKYWHRYKDRLKILQHCLLLDDRVVVPRKLQNAVLSQLHEGHSGIIKMKQKARAFVFWRGLDREVERIVQHCSSCQEQAKMPIVAPLNPWPAPEKPWIRIHVDYAGPVDGNYLLVVVDGLSKYAEVKMTKSISAVSTVDLMEEIFCVHGFPELIMSDNGSQFTSALFKSMCKNHGIQHTTTATYYPRSNGAAERMVDTLKRGLTKLKGTGSITKQLLSRFLFYYRNMPHARLMAGHLRRSQNPCMRTTMSLLRPR</sequence>